<feature type="compositionally biased region" description="Basic and acidic residues" evidence="1">
    <location>
        <begin position="102"/>
        <end position="175"/>
    </location>
</feature>
<reference evidence="3 4" key="1">
    <citation type="submission" date="2022-01" db="EMBL/GenBank/DDBJ databases">
        <title>A chromosomal length assembly of Cordylochernes scorpioides.</title>
        <authorList>
            <person name="Zeh D."/>
            <person name="Zeh J."/>
        </authorList>
    </citation>
    <scope>NUCLEOTIDE SEQUENCE [LARGE SCALE GENOMIC DNA]</scope>
    <source>
        <strain evidence="3">IN4F17</strain>
        <tissue evidence="3">Whole Body</tissue>
    </source>
</reference>
<feature type="compositionally biased region" description="Basic and acidic residues" evidence="1">
    <location>
        <begin position="23"/>
        <end position="34"/>
    </location>
</feature>
<organism evidence="3 4">
    <name type="scientific">Cordylochernes scorpioides</name>
    <dbReference type="NCBI Taxonomy" id="51811"/>
    <lineage>
        <taxon>Eukaryota</taxon>
        <taxon>Metazoa</taxon>
        <taxon>Ecdysozoa</taxon>
        <taxon>Arthropoda</taxon>
        <taxon>Chelicerata</taxon>
        <taxon>Arachnida</taxon>
        <taxon>Pseudoscorpiones</taxon>
        <taxon>Cheliferoidea</taxon>
        <taxon>Chernetidae</taxon>
        <taxon>Cordylochernes</taxon>
    </lineage>
</organism>
<name>A0ABY6KMI8_9ARAC</name>
<sequence length="367" mass="42464">MEWNWESPWVRYKGRFAISREWKNRSKSRHDLTQDPKLSSQPAVEDVAEEAGALERIKEAFKAMAEKQAAAPKPTQEPAEPSSADPAAGDNEEEEEVYLTPSERKQKNMENIKKEIKALKKELKRKKEDPSEDEQNSKKVKESENNEILQEFHKDMETFKSHKPTKAEREKKEDASAFVIKTGNTTQWQADLAPKEIAASDMRNRRHVMKHALKAEEEEETPVLAHDANIRSADSFDLSDPRNPLNQRRRGDEKPERSSHRRDKHHSSRSRHHHNEQRICIKFCFKLKKSATETYELIKEAFGDAALSHLSSETGLSVGLCHQIVTKDLDMIRKSSKFVPRILTEEQKEVRMDVCKNMVEMTRTDPE</sequence>
<evidence type="ECO:0000256" key="1">
    <source>
        <dbReference type="SAM" id="MobiDB-lite"/>
    </source>
</evidence>
<evidence type="ECO:0000259" key="2">
    <source>
        <dbReference type="Pfam" id="PF17906"/>
    </source>
</evidence>
<proteinExistence type="predicted"/>
<keyword evidence="4" id="KW-1185">Reference proteome</keyword>
<evidence type="ECO:0000313" key="4">
    <source>
        <dbReference type="Proteomes" id="UP001235939"/>
    </source>
</evidence>
<feature type="compositionally biased region" description="Basic and acidic residues" evidence="1">
    <location>
        <begin position="249"/>
        <end position="258"/>
    </location>
</feature>
<feature type="region of interest" description="Disordered" evidence="1">
    <location>
        <begin position="63"/>
        <end position="178"/>
    </location>
</feature>
<feature type="domain" description="Mos1 transposase HTH" evidence="2">
    <location>
        <begin position="278"/>
        <end position="309"/>
    </location>
</feature>
<evidence type="ECO:0000313" key="3">
    <source>
        <dbReference type="EMBL" id="UYV70076.1"/>
    </source>
</evidence>
<dbReference type="Pfam" id="PF17906">
    <property type="entry name" value="HTH_48"/>
    <property type="match status" value="1"/>
</dbReference>
<accession>A0ABY6KMI8</accession>
<dbReference type="InterPro" id="IPR041426">
    <property type="entry name" value="Mos1_HTH"/>
</dbReference>
<protein>
    <submittedName>
        <fullName evidence="3">CWC27</fullName>
    </submittedName>
</protein>
<dbReference type="Gene3D" id="1.10.10.1450">
    <property type="match status" value="1"/>
</dbReference>
<dbReference type="Proteomes" id="UP001235939">
    <property type="component" value="Chromosome 07"/>
</dbReference>
<feature type="compositionally biased region" description="Low complexity" evidence="1">
    <location>
        <begin position="66"/>
        <end position="88"/>
    </location>
</feature>
<feature type="region of interest" description="Disordered" evidence="1">
    <location>
        <begin position="215"/>
        <end position="274"/>
    </location>
</feature>
<dbReference type="EMBL" id="CP092869">
    <property type="protein sequence ID" value="UYV70076.1"/>
    <property type="molecule type" value="Genomic_DNA"/>
</dbReference>
<feature type="compositionally biased region" description="Basic residues" evidence="1">
    <location>
        <begin position="259"/>
        <end position="274"/>
    </location>
</feature>
<gene>
    <name evidence="3" type="ORF">LAZ67_7001714</name>
</gene>
<feature type="region of interest" description="Disordered" evidence="1">
    <location>
        <begin position="23"/>
        <end position="51"/>
    </location>
</feature>